<dbReference type="AlphaFoldDB" id="A0A9D1FHY1"/>
<protein>
    <submittedName>
        <fullName evidence="2">Uncharacterized protein</fullName>
    </submittedName>
</protein>
<evidence type="ECO:0000313" key="2">
    <source>
        <dbReference type="EMBL" id="HIS73782.1"/>
    </source>
</evidence>
<feature type="compositionally biased region" description="Basic and acidic residues" evidence="1">
    <location>
        <begin position="190"/>
        <end position="200"/>
    </location>
</feature>
<feature type="compositionally biased region" description="Polar residues" evidence="1">
    <location>
        <begin position="201"/>
        <end position="212"/>
    </location>
</feature>
<evidence type="ECO:0000256" key="1">
    <source>
        <dbReference type="SAM" id="MobiDB-lite"/>
    </source>
</evidence>
<accession>A0A9D1FHY1</accession>
<comment type="caution">
    <text evidence="2">The sequence shown here is derived from an EMBL/GenBank/DDBJ whole genome shotgun (WGS) entry which is preliminary data.</text>
</comment>
<name>A0A9D1FHY1_9BACT</name>
<reference evidence="2" key="2">
    <citation type="journal article" date="2021" name="PeerJ">
        <title>Extensive microbial diversity within the chicken gut microbiome revealed by metagenomics and culture.</title>
        <authorList>
            <person name="Gilroy R."/>
            <person name="Ravi A."/>
            <person name="Getino M."/>
            <person name="Pursley I."/>
            <person name="Horton D.L."/>
            <person name="Alikhan N.F."/>
            <person name="Baker D."/>
            <person name="Gharbi K."/>
            <person name="Hall N."/>
            <person name="Watson M."/>
            <person name="Adriaenssens E.M."/>
            <person name="Foster-Nyarko E."/>
            <person name="Jarju S."/>
            <person name="Secka A."/>
            <person name="Antonio M."/>
            <person name="Oren A."/>
            <person name="Chaudhuri R.R."/>
            <person name="La Ragione R."/>
            <person name="Hildebrand F."/>
            <person name="Pallen M.J."/>
        </authorList>
    </citation>
    <scope>NUCLEOTIDE SEQUENCE</scope>
    <source>
        <strain evidence="2">CHK152-2871</strain>
    </source>
</reference>
<proteinExistence type="predicted"/>
<dbReference type="EMBL" id="DVJQ01000018">
    <property type="protein sequence ID" value="HIS73782.1"/>
    <property type="molecule type" value="Genomic_DNA"/>
</dbReference>
<organism evidence="2 3">
    <name type="scientific">Candidatus Galligastranaerophilus intestinavium</name>
    <dbReference type="NCBI Taxonomy" id="2840836"/>
    <lineage>
        <taxon>Bacteria</taxon>
        <taxon>Candidatus Galligastranaerophilus</taxon>
    </lineage>
</organism>
<sequence>MGVYATAIFDIRNIGKVSHGDKGRIGAAAAQTTNLVNAASKSSIEPLQKGATTILNYVDDAGNLVGVTNAASKVTSVASKAVNPLLCVASGMRVLNDEDQYAALIEETCAMGTMFAGEKLFKTLVSNPLSGKEVKSTSELVSKVASSIQDATKNLSGGKKKLLAIAADVALVGVSIFAFDTGKKVGKMLSGRDEESKTDDINTSQTGLNYAS</sequence>
<dbReference type="Proteomes" id="UP000886865">
    <property type="component" value="Unassembled WGS sequence"/>
</dbReference>
<evidence type="ECO:0000313" key="3">
    <source>
        <dbReference type="Proteomes" id="UP000886865"/>
    </source>
</evidence>
<reference evidence="2" key="1">
    <citation type="submission" date="2020-10" db="EMBL/GenBank/DDBJ databases">
        <authorList>
            <person name="Gilroy R."/>
        </authorList>
    </citation>
    <scope>NUCLEOTIDE SEQUENCE</scope>
    <source>
        <strain evidence="2">CHK152-2871</strain>
    </source>
</reference>
<feature type="region of interest" description="Disordered" evidence="1">
    <location>
        <begin position="189"/>
        <end position="212"/>
    </location>
</feature>
<gene>
    <name evidence="2" type="ORF">IAA86_02030</name>
</gene>